<comment type="function">
    <text evidence="2">Catalyzes the phosphorylation of pyruvate to phosphoenolpyruvate.</text>
</comment>
<evidence type="ECO:0000256" key="5">
    <source>
        <dbReference type="ARBA" id="ARBA00011996"/>
    </source>
</evidence>
<dbReference type="GO" id="GO:0005524">
    <property type="term" value="F:ATP binding"/>
    <property type="evidence" value="ECO:0007669"/>
    <property type="project" value="UniProtKB-KW"/>
</dbReference>
<feature type="compositionally biased region" description="Low complexity" evidence="15">
    <location>
        <begin position="614"/>
        <end position="625"/>
    </location>
</feature>
<evidence type="ECO:0000256" key="6">
    <source>
        <dbReference type="ARBA" id="ARBA00021623"/>
    </source>
</evidence>
<dbReference type="Gene3D" id="3.30.1490.20">
    <property type="entry name" value="ATP-grasp fold, A domain"/>
    <property type="match status" value="1"/>
</dbReference>
<keyword evidence="8" id="KW-0479">Metal-binding</keyword>
<proteinExistence type="inferred from homology"/>
<dbReference type="EC" id="2.7.9.2" evidence="5"/>
<evidence type="ECO:0000256" key="9">
    <source>
        <dbReference type="ARBA" id="ARBA00022741"/>
    </source>
</evidence>
<evidence type="ECO:0000256" key="7">
    <source>
        <dbReference type="ARBA" id="ARBA00022679"/>
    </source>
</evidence>
<dbReference type="PANTHER" id="PTHR43030">
    <property type="entry name" value="PHOSPHOENOLPYRUVATE SYNTHASE"/>
    <property type="match status" value="1"/>
</dbReference>
<evidence type="ECO:0000256" key="14">
    <source>
        <dbReference type="ARBA" id="ARBA00047700"/>
    </source>
</evidence>
<feature type="region of interest" description="Disordered" evidence="15">
    <location>
        <begin position="575"/>
        <end position="627"/>
    </location>
</feature>
<evidence type="ECO:0000256" key="10">
    <source>
        <dbReference type="ARBA" id="ARBA00022777"/>
    </source>
</evidence>
<evidence type="ECO:0000259" key="17">
    <source>
        <dbReference type="Pfam" id="PF01326"/>
    </source>
</evidence>
<sequence length="739" mass="82718">MKTLLTLNDAETRDRNITGGKTAALAALYQEGIRVPETFCVPARVYGDFLSRTRLKEAISFEIHKKPIGRMRWEEIWDVSLRIRNLFLTTPMPRDMEQSLTHDLERLCGRRPMAVRSSSPGEDGEKNSFAGAHESFLNVASAADILKHIKLVWASLYSDAALMYRKEMGLEIGKSAMAVIVQELIPSDRAGIFFSLNPSDSSRSVIESVYGLNQGLVDGDIDPDRWVIRRASGKILSHARPARTRRAAPGPEGVRIETLPESLQEKPPLDEQEVRRIWETGMKIEKIFDRPQDVEWAMKKDRLTILQARPITSSGFKDTDDKRVWYLSLHRSHENLKDLREKIENRLIPKMIRIARRLEKIRPEQMPAARLAKEIRNRQKIYDHWVKIYWDEFIPFAHSVRLFGQIYNDAVRPDDPYEFMTLLERTGLKSMERNRMLEEMADLIRNDPALKTRLEAGEAPEGGHAFSSLLSGFVSEFGDLACQTGGAGECHHGNDAVIRILLEFSKTSPAGPGKDDRAAALKENYINAFPLEKRAFAKDILDLGRAGHRLRDDDNIHLGLIETRLFEAVREGRARLENPDPHDPGLEVLKSLPALSEKDRSDKAPSDQDPAKPKPASRASSPKSRLQVRQIAGNPAGPGLARGPARVIAAPGDLLEFKRGEVLVCEGVDPNMTFVIPLAAAVVEERGGMLIHGAIIARERGLPCVTGALDAASLIQTGDRVTVDGYLGIVTRDHRRTGK</sequence>
<dbReference type="GO" id="GO:0008986">
    <property type="term" value="F:pyruvate, water dikinase activity"/>
    <property type="evidence" value="ECO:0007669"/>
    <property type="project" value="UniProtKB-EC"/>
</dbReference>
<keyword evidence="18" id="KW-0670">Pyruvate</keyword>
<dbReference type="InterPro" id="IPR002192">
    <property type="entry name" value="PPDK_AMP/ATP-bd"/>
</dbReference>
<evidence type="ECO:0000256" key="1">
    <source>
        <dbReference type="ARBA" id="ARBA00001946"/>
    </source>
</evidence>
<dbReference type="SUPFAM" id="SSF52009">
    <property type="entry name" value="Phosphohistidine domain"/>
    <property type="match status" value="1"/>
</dbReference>
<accession>A0A484HGF3</accession>
<comment type="similarity">
    <text evidence="4">Belongs to the PEP-utilizing enzyme family.</text>
</comment>
<dbReference type="Pfam" id="PF00391">
    <property type="entry name" value="PEP-utilizers"/>
    <property type="match status" value="1"/>
</dbReference>
<dbReference type="Pfam" id="PF01326">
    <property type="entry name" value="PPDK_N"/>
    <property type="match status" value="1"/>
</dbReference>
<dbReference type="InterPro" id="IPR013815">
    <property type="entry name" value="ATP_grasp_subdomain_1"/>
</dbReference>
<comment type="cofactor">
    <cofactor evidence="1">
        <name>Mg(2+)</name>
        <dbReference type="ChEBI" id="CHEBI:18420"/>
    </cofactor>
</comment>
<evidence type="ECO:0000256" key="13">
    <source>
        <dbReference type="ARBA" id="ARBA00033470"/>
    </source>
</evidence>
<evidence type="ECO:0000313" key="18">
    <source>
        <dbReference type="EMBL" id="VEN74339.1"/>
    </source>
</evidence>
<organism evidence="18">
    <name type="scientific">uncultured Desulfobacteraceae bacterium</name>
    <dbReference type="NCBI Taxonomy" id="218296"/>
    <lineage>
        <taxon>Bacteria</taxon>
        <taxon>Pseudomonadati</taxon>
        <taxon>Thermodesulfobacteriota</taxon>
        <taxon>Desulfobacteria</taxon>
        <taxon>Desulfobacterales</taxon>
        <taxon>Desulfobacteraceae</taxon>
        <taxon>environmental samples</taxon>
    </lineage>
</organism>
<feature type="compositionally biased region" description="Basic and acidic residues" evidence="15">
    <location>
        <begin position="575"/>
        <end position="585"/>
    </location>
</feature>
<dbReference type="AlphaFoldDB" id="A0A484HGF3"/>
<evidence type="ECO:0000256" key="4">
    <source>
        <dbReference type="ARBA" id="ARBA00007837"/>
    </source>
</evidence>
<gene>
    <name evidence="18" type="ORF">EPICR_30276</name>
</gene>
<evidence type="ECO:0000259" key="16">
    <source>
        <dbReference type="Pfam" id="PF00391"/>
    </source>
</evidence>
<comment type="pathway">
    <text evidence="3">Carbohydrate biosynthesis; gluconeogenesis.</text>
</comment>
<feature type="compositionally biased region" description="Basic and acidic residues" evidence="15">
    <location>
        <begin position="596"/>
        <end position="612"/>
    </location>
</feature>
<dbReference type="GO" id="GO:0046872">
    <property type="term" value="F:metal ion binding"/>
    <property type="evidence" value="ECO:0007669"/>
    <property type="project" value="UniProtKB-KW"/>
</dbReference>
<protein>
    <recommendedName>
        <fullName evidence="6">Phosphoenolpyruvate synthase</fullName>
        <ecNumber evidence="5">2.7.9.2</ecNumber>
    </recommendedName>
    <alternativeName>
        <fullName evidence="13">Pyruvate, water dikinase</fullName>
    </alternativeName>
</protein>
<keyword evidence="12" id="KW-0460">Magnesium</keyword>
<feature type="domain" description="Pyruvate phosphate dikinase AMP/ATP-binding" evidence="17">
    <location>
        <begin position="17"/>
        <end position="318"/>
    </location>
</feature>
<evidence type="ECO:0000256" key="15">
    <source>
        <dbReference type="SAM" id="MobiDB-lite"/>
    </source>
</evidence>
<name>A0A484HGF3_9BACT</name>
<keyword evidence="9" id="KW-0547">Nucleotide-binding</keyword>
<evidence type="ECO:0000256" key="8">
    <source>
        <dbReference type="ARBA" id="ARBA00022723"/>
    </source>
</evidence>
<evidence type="ECO:0000256" key="12">
    <source>
        <dbReference type="ARBA" id="ARBA00022842"/>
    </source>
</evidence>
<comment type="catalytic activity">
    <reaction evidence="14">
        <text>pyruvate + ATP + H2O = phosphoenolpyruvate + AMP + phosphate + 2 H(+)</text>
        <dbReference type="Rhea" id="RHEA:11364"/>
        <dbReference type="ChEBI" id="CHEBI:15361"/>
        <dbReference type="ChEBI" id="CHEBI:15377"/>
        <dbReference type="ChEBI" id="CHEBI:15378"/>
        <dbReference type="ChEBI" id="CHEBI:30616"/>
        <dbReference type="ChEBI" id="CHEBI:43474"/>
        <dbReference type="ChEBI" id="CHEBI:58702"/>
        <dbReference type="ChEBI" id="CHEBI:456215"/>
        <dbReference type="EC" id="2.7.9.2"/>
    </reaction>
</comment>
<keyword evidence="10 18" id="KW-0418">Kinase</keyword>
<dbReference type="InterPro" id="IPR008279">
    <property type="entry name" value="PEP-util_enz_mobile_dom"/>
</dbReference>
<dbReference type="PANTHER" id="PTHR43030:SF1">
    <property type="entry name" value="PHOSPHOENOLPYRUVATE SYNTHASE"/>
    <property type="match status" value="1"/>
</dbReference>
<keyword evidence="11" id="KW-0067">ATP-binding</keyword>
<dbReference type="InterPro" id="IPR036637">
    <property type="entry name" value="Phosphohistidine_dom_sf"/>
</dbReference>
<evidence type="ECO:0000256" key="3">
    <source>
        <dbReference type="ARBA" id="ARBA00004742"/>
    </source>
</evidence>
<dbReference type="InterPro" id="IPR006319">
    <property type="entry name" value="PEP_synth"/>
</dbReference>
<evidence type="ECO:0000256" key="2">
    <source>
        <dbReference type="ARBA" id="ARBA00002988"/>
    </source>
</evidence>
<keyword evidence="7" id="KW-0808">Transferase</keyword>
<reference evidence="18" key="1">
    <citation type="submission" date="2019-01" db="EMBL/GenBank/DDBJ databases">
        <authorList>
            <consortium name="Genoscope - CEA"/>
            <person name="William W."/>
        </authorList>
    </citation>
    <scope>NUCLEOTIDE SEQUENCE</scope>
    <source>
        <strain evidence="18">CR-1</strain>
    </source>
</reference>
<evidence type="ECO:0000256" key="11">
    <source>
        <dbReference type="ARBA" id="ARBA00022840"/>
    </source>
</evidence>
<feature type="domain" description="PEP-utilising enzyme mobile" evidence="16">
    <location>
        <begin position="657"/>
        <end position="728"/>
    </location>
</feature>
<dbReference type="SUPFAM" id="SSF56059">
    <property type="entry name" value="Glutathione synthetase ATP-binding domain-like"/>
    <property type="match status" value="1"/>
</dbReference>
<dbReference type="EMBL" id="CAACVI010000023">
    <property type="protein sequence ID" value="VEN74339.1"/>
    <property type="molecule type" value="Genomic_DNA"/>
</dbReference>
<dbReference type="Gene3D" id="3.50.30.10">
    <property type="entry name" value="Phosphohistidine domain"/>
    <property type="match status" value="1"/>
</dbReference>
<dbReference type="Gene3D" id="3.30.470.20">
    <property type="entry name" value="ATP-grasp fold, B domain"/>
    <property type="match status" value="1"/>
</dbReference>